<keyword evidence="1" id="KW-0175">Coiled coil</keyword>
<keyword evidence="3" id="KW-0614">Plasmid</keyword>
<gene>
    <name evidence="3" type="ORF">F1C12_21920</name>
</gene>
<dbReference type="EMBL" id="CP043642">
    <property type="protein sequence ID" value="QNE37943.1"/>
    <property type="molecule type" value="Genomic_DNA"/>
</dbReference>
<evidence type="ECO:0000256" key="1">
    <source>
        <dbReference type="SAM" id="Coils"/>
    </source>
</evidence>
<evidence type="ECO:0000313" key="3">
    <source>
        <dbReference type="EMBL" id="QNE37943.1"/>
    </source>
</evidence>
<dbReference type="RefSeq" id="WP_147295954.1">
    <property type="nucleotide sequence ID" value="NZ_CP043642.1"/>
</dbReference>
<evidence type="ECO:0000256" key="2">
    <source>
        <dbReference type="SAM" id="MobiDB-lite"/>
    </source>
</evidence>
<reference evidence="4" key="1">
    <citation type="submission" date="2019-09" db="EMBL/GenBank/DDBJ databases">
        <title>Antimicrobial potential of Antarctic Bacteria.</title>
        <authorList>
            <person name="Benaud N."/>
            <person name="Edwards R.J."/>
            <person name="Ferrari B.C."/>
        </authorList>
    </citation>
    <scope>NUCLEOTIDE SEQUENCE [LARGE SCALE GENOMIC DNA]</scope>
    <source>
        <strain evidence="4">INR9</strain>
        <plasmid evidence="4">unnamed1</plasmid>
    </source>
</reference>
<sequence>MTARRYGPVEIINAGIRDARETFAWIYVELDRVRAASAWVWHRAFVDPAVPLLDGVERLPCHPAPPGFGGQELDRLPAPIALDRLTDDGLVLYAVGVRSAAAERAALERALEKASAELNSLRAIPDRATRQKLAAVGIRKNPVRETGQPLLPATPVPWPDVPVRIPGTDRYLAPRNEMDDRSNDPTISG</sequence>
<dbReference type="KEGG" id="lse:F1C12_21920"/>
<dbReference type="AlphaFoldDB" id="A0A7G6YHH8"/>
<proteinExistence type="predicted"/>
<evidence type="ECO:0000313" key="4">
    <source>
        <dbReference type="Proteomes" id="UP000515511"/>
    </source>
</evidence>
<geneLocation type="plasmid" evidence="3 4">
    <name>unnamed1</name>
</geneLocation>
<feature type="coiled-coil region" evidence="1">
    <location>
        <begin position="97"/>
        <end position="124"/>
    </location>
</feature>
<protein>
    <submittedName>
        <fullName evidence="3">Uncharacterized protein</fullName>
    </submittedName>
</protein>
<organism evidence="3 4">
    <name type="scientific">Leifsonia shinshuensis</name>
    <dbReference type="NCBI Taxonomy" id="150026"/>
    <lineage>
        <taxon>Bacteria</taxon>
        <taxon>Bacillati</taxon>
        <taxon>Actinomycetota</taxon>
        <taxon>Actinomycetes</taxon>
        <taxon>Micrococcales</taxon>
        <taxon>Microbacteriaceae</taxon>
        <taxon>Leifsonia</taxon>
    </lineage>
</organism>
<feature type="region of interest" description="Disordered" evidence="2">
    <location>
        <begin position="167"/>
        <end position="189"/>
    </location>
</feature>
<name>A0A7G6YHH8_9MICO</name>
<dbReference type="Proteomes" id="UP000515511">
    <property type="component" value="Plasmid unnamed1"/>
</dbReference>
<accession>A0A7G6YHH8</accession>